<dbReference type="Pfam" id="PF08970">
    <property type="entry name" value="Sda"/>
    <property type="match status" value="1"/>
</dbReference>
<dbReference type="InterPro" id="IPR015064">
    <property type="entry name" value="Sda"/>
</dbReference>
<sequence length="43" mass="5077">MNRLPDDLLILSYVKAMELELSSEFIHLLKCEVDKRSLLCFLH</sequence>
<evidence type="ECO:0000313" key="2">
    <source>
        <dbReference type="Proteomes" id="UP000659496"/>
    </source>
</evidence>
<keyword evidence="1" id="KW-0649">Protein kinase inhibitor</keyword>
<proteinExistence type="predicted"/>
<dbReference type="InterPro" id="IPR036916">
    <property type="entry name" value="Sda_sf"/>
</dbReference>
<dbReference type="Gene3D" id="1.10.287.1100">
    <property type="entry name" value="Sporulation inhibitor A"/>
    <property type="match status" value="1"/>
</dbReference>
<reference evidence="1 2" key="1">
    <citation type="submission" date="2020-08" db="EMBL/GenBank/DDBJ databases">
        <title>A Genomic Blueprint of the Chicken Gut Microbiome.</title>
        <authorList>
            <person name="Gilroy R."/>
            <person name="Ravi A."/>
            <person name="Getino M."/>
            <person name="Pursley I."/>
            <person name="Horton D.L."/>
            <person name="Alikhan N.-F."/>
            <person name="Baker D."/>
            <person name="Gharbi K."/>
            <person name="Hall N."/>
            <person name="Watson M."/>
            <person name="Adriaenssens E.M."/>
            <person name="Foster-Nyarko E."/>
            <person name="Jarju S."/>
            <person name="Secka A."/>
            <person name="Antonio M."/>
            <person name="Oren A."/>
            <person name="Chaudhuri R."/>
            <person name="La Ragione R.M."/>
            <person name="Hildebrand F."/>
            <person name="Pallen M.J."/>
        </authorList>
    </citation>
    <scope>NUCLEOTIDE SEQUENCE [LARGE SCALE GENOMIC DNA]</scope>
    <source>
        <strain evidence="1 2">Sa3CUA8</strain>
    </source>
</reference>
<keyword evidence="2" id="KW-1185">Reference proteome</keyword>
<accession>A0ABR8PLJ6</accession>
<name>A0ABR8PLJ6_9BACL</name>
<comment type="caution">
    <text evidence="1">The sequence shown here is derived from an EMBL/GenBank/DDBJ whole genome shotgun (WGS) entry which is preliminary data.</text>
</comment>
<protein>
    <submittedName>
        <fullName evidence="1">Sporulation histidine kinase inhibitor Sda</fullName>
    </submittedName>
</protein>
<evidence type="ECO:0000313" key="1">
    <source>
        <dbReference type="EMBL" id="MBD7909031.1"/>
    </source>
</evidence>
<dbReference type="SUPFAM" id="SSF100985">
    <property type="entry name" value="Sporulation inhibitor Sda"/>
    <property type="match status" value="1"/>
</dbReference>
<gene>
    <name evidence="1" type="primary">sda</name>
    <name evidence="1" type="ORF">H9659_11915</name>
</gene>
<dbReference type="GO" id="GO:0004860">
    <property type="term" value="F:protein kinase inhibitor activity"/>
    <property type="evidence" value="ECO:0007669"/>
    <property type="project" value="UniProtKB-KW"/>
</dbReference>
<organism evidence="1 2">
    <name type="scientific">Sporosarcina gallistercoris</name>
    <dbReference type="NCBI Taxonomy" id="2762245"/>
    <lineage>
        <taxon>Bacteria</taxon>
        <taxon>Bacillati</taxon>
        <taxon>Bacillota</taxon>
        <taxon>Bacilli</taxon>
        <taxon>Bacillales</taxon>
        <taxon>Caryophanaceae</taxon>
        <taxon>Sporosarcina</taxon>
    </lineage>
</organism>
<dbReference type="EMBL" id="JACSQY010000009">
    <property type="protein sequence ID" value="MBD7909031.1"/>
    <property type="molecule type" value="Genomic_DNA"/>
</dbReference>
<dbReference type="Proteomes" id="UP000659496">
    <property type="component" value="Unassembled WGS sequence"/>
</dbReference>